<gene>
    <name evidence="1" type="ORF">THOM_2053</name>
</gene>
<evidence type="ECO:0000313" key="2">
    <source>
        <dbReference type="Proteomes" id="UP000011185"/>
    </source>
</evidence>
<evidence type="ECO:0000313" key="1">
    <source>
        <dbReference type="EMBL" id="ELQ75011.1"/>
    </source>
</evidence>
<dbReference type="VEuPathDB" id="MicrosporidiaDB:THOM_2053"/>
<dbReference type="InParanoid" id="L7JVD2"/>
<dbReference type="Proteomes" id="UP000011185">
    <property type="component" value="Unassembled WGS sequence"/>
</dbReference>
<protein>
    <submittedName>
        <fullName evidence="1">Uncharacterized protein</fullName>
    </submittedName>
</protein>
<reference evidence="1 2" key="1">
    <citation type="journal article" date="2012" name="PLoS Pathog.">
        <title>The genome of the obligate intracellular parasite Trachipleistophora hominis: new insights into microsporidian genome dynamics and reductive evolution.</title>
        <authorList>
            <person name="Heinz E."/>
            <person name="Williams T.A."/>
            <person name="Nakjang S."/>
            <person name="Noel C.J."/>
            <person name="Swan D.C."/>
            <person name="Goldberg A.V."/>
            <person name="Harris S.R."/>
            <person name="Weinmaier T."/>
            <person name="Markert S."/>
            <person name="Becher D."/>
            <person name="Bernhardt J."/>
            <person name="Dagan T."/>
            <person name="Hacker C."/>
            <person name="Lucocq J.M."/>
            <person name="Schweder T."/>
            <person name="Rattei T."/>
            <person name="Hall N."/>
            <person name="Hirt R.P."/>
            <person name="Embley T.M."/>
        </authorList>
    </citation>
    <scope>NUCLEOTIDE SEQUENCE [LARGE SCALE GENOMIC DNA]</scope>
</reference>
<keyword evidence="2" id="KW-1185">Reference proteome</keyword>
<organism evidence="1 2">
    <name type="scientific">Trachipleistophora hominis</name>
    <name type="common">Microsporidian parasite</name>
    <dbReference type="NCBI Taxonomy" id="72359"/>
    <lineage>
        <taxon>Eukaryota</taxon>
        <taxon>Fungi</taxon>
        <taxon>Fungi incertae sedis</taxon>
        <taxon>Microsporidia</taxon>
        <taxon>Pleistophoridae</taxon>
        <taxon>Trachipleistophora</taxon>
    </lineage>
</organism>
<accession>L7JVD2</accession>
<dbReference type="HOGENOM" id="CLU_3191634_0_0_1"/>
<dbReference type="AlphaFoldDB" id="L7JVD2"/>
<proteinExistence type="predicted"/>
<name>L7JVD2_TRAHO</name>
<sequence length="46" mass="5555">MKIHNNIFDNDFDEFVFLVNLMTRLTVSANETLRFFQFKKQSSCHK</sequence>
<dbReference type="EMBL" id="JH993998">
    <property type="protein sequence ID" value="ELQ75011.1"/>
    <property type="molecule type" value="Genomic_DNA"/>
</dbReference>